<evidence type="ECO:0000256" key="1">
    <source>
        <dbReference type="SAM" id="SignalP"/>
    </source>
</evidence>
<reference evidence="3" key="1">
    <citation type="submission" date="2019-08" db="EMBL/GenBank/DDBJ databases">
        <title>Comparative genome analysis confer to the adaptation heavy metal polluted environment.</title>
        <authorList>
            <person name="Li Y."/>
        </authorList>
    </citation>
    <scope>NUCLEOTIDE SEQUENCE [LARGE SCALE GENOMIC DNA]</scope>
    <source>
        <strain evidence="3">P1</strain>
    </source>
</reference>
<sequence>MKNYIMFLLLAGQTFVAAAQDNKSLYLTKSLSGNAVSNVTAKTSAGSIVVTGSAGQAPRIEVYIKATNGAALSKSDIKKRLDNDYFFDIDVTGHNIKVSAKTKRQGGNFDWKKGLNISLRIYVPKQCSTNIETSGGSIGLDNLNGDQRFTTSGGGLQLDRLTGNIRGNTSGGGIYISNSNNNIDLETSGGGIEAKNCSGKIKLNTSGGSLQLTNLKGSIDAQSSGGGIDGININGELTASTSGGGITLKHIAGNLDAATSGGSLFAELTQVGKYVKLGSSAGNINIELPQKQGYDLSLRGENIGLPSFNGFKGKRQEGLVQGKLNNGGTSIIAEASGGDVNVKFN</sequence>
<dbReference type="Pfam" id="PF13349">
    <property type="entry name" value="DUF4097"/>
    <property type="match status" value="1"/>
</dbReference>
<dbReference type="KEGG" id="mrub:DEO27_021680"/>
<dbReference type="Proteomes" id="UP000251402">
    <property type="component" value="Chromosome"/>
</dbReference>
<dbReference type="AlphaFoldDB" id="A0A5C1I3W4"/>
<dbReference type="PANTHER" id="PTHR34094:SF1">
    <property type="entry name" value="PROTEIN FAM185A"/>
    <property type="match status" value="1"/>
</dbReference>
<gene>
    <name evidence="3" type="ORF">DEO27_021680</name>
</gene>
<keyword evidence="1" id="KW-0732">Signal</keyword>
<organism evidence="3 4">
    <name type="scientific">Mucilaginibacter rubeus</name>
    <dbReference type="NCBI Taxonomy" id="2027860"/>
    <lineage>
        <taxon>Bacteria</taxon>
        <taxon>Pseudomonadati</taxon>
        <taxon>Bacteroidota</taxon>
        <taxon>Sphingobacteriia</taxon>
        <taxon>Sphingobacteriales</taxon>
        <taxon>Sphingobacteriaceae</taxon>
        <taxon>Mucilaginibacter</taxon>
    </lineage>
</organism>
<dbReference type="RefSeq" id="WP_112575862.1">
    <property type="nucleotide sequence ID" value="NZ_CP043450.1"/>
</dbReference>
<protein>
    <submittedName>
        <fullName evidence="3">DUF4097 domain-containing protein</fullName>
    </submittedName>
</protein>
<dbReference type="PANTHER" id="PTHR34094">
    <property type="match status" value="1"/>
</dbReference>
<evidence type="ECO:0000259" key="2">
    <source>
        <dbReference type="Pfam" id="PF13349"/>
    </source>
</evidence>
<accession>A0A5C1I3W4</accession>
<proteinExistence type="predicted"/>
<feature type="chain" id="PRO_5023066273" evidence="1">
    <location>
        <begin position="20"/>
        <end position="345"/>
    </location>
</feature>
<feature type="signal peptide" evidence="1">
    <location>
        <begin position="1"/>
        <end position="19"/>
    </location>
</feature>
<keyword evidence="4" id="KW-1185">Reference proteome</keyword>
<feature type="domain" description="DUF4097" evidence="2">
    <location>
        <begin position="62"/>
        <end position="342"/>
    </location>
</feature>
<dbReference type="EMBL" id="CP043450">
    <property type="protein sequence ID" value="QEM12516.1"/>
    <property type="molecule type" value="Genomic_DNA"/>
</dbReference>
<evidence type="ECO:0000313" key="3">
    <source>
        <dbReference type="EMBL" id="QEM12516.1"/>
    </source>
</evidence>
<evidence type="ECO:0000313" key="4">
    <source>
        <dbReference type="Proteomes" id="UP000251402"/>
    </source>
</evidence>
<dbReference type="OrthoDB" id="1523429at2"/>
<dbReference type="InterPro" id="IPR025164">
    <property type="entry name" value="Toastrack_DUF4097"/>
</dbReference>
<name>A0A5C1I3W4_9SPHI</name>